<sequence>MASSIGTWRPVPPAAPRRGQSQPQPRQVPRHCCPSLQPESRPFDLSCPPPRLLENYNSLKDKHLAEYFNNTRIRQHLQRSGLISRSGRIIPEKEYRLNAIREEHLRYIREYLAGTLLGKPLDTEHHDHPGAKKQPGKNVKKAKPREVKAKPSRRPVGNTRFTYFPHPPPGPSNRRGLFPPLGRDPAGRSRGRTYRRPHTAPGYVRHTLRFPPLPVRAAAEAVKTPTSEKKCLSPQISQQPAGRERSEVRGPNVMEYVTDISPIINMSLMPVPPPPQQKAGKAVRRGRRLRPITAPSEAEQPPRKSSGVSFRSPVRSDVCVTMAFVGKNVRLFGNGADDRNEIAVYQQHCGGENLCVYKGSLLEGETFQFISRRHQGFPFSLTLFVNGLPVDRLSCCCEFKHQRPFTVGGRHGHFRFLSVEGASPCYRCIIARDLDKTQLPPKEKMEEDHEEDHMGSRADGVCVANGECIEPKCDEDIESEERRIDDQINGTSESPSGDKKTDLDIEKECETLSEKALEVSDSKKDEDDSYSDSDFQDDEQAPDGTVLAEGTRTLDVQEAAEKVAQERQMVAETQALEEADFVEEEEEVCTKEAQEKVEWVGDLLPQEEEVAVLQAEGQLVVEESAPEESAVAEGHPKVQGTGKGREIGTEVALGEQGILVEGMESEADLKEQGPREEELSGAGEELGREEGRMQPEGRGGAEDFSESEEEDSEVEESEREENLEERELEGKDVRGAVCVGEENLEKGEFEGKDVASAVCVGEENLEKGEFEGKDVASAVCVGEENLEKGEFEGKDVASAVCVGEENLEKGEFEGKDVASAVCVGEENLEKGEFEGKDVASAVCVGEENLEKGEFEGKDVASAVCVGEENLEKGEFEGKDVASAVCVGEENLEKGEFEGKDVASAVCVGEENLEKGEFEGKDVASAVCVGEENLEKGEFEGKDVASAVCVGEENLEKGEFEGKDVASAVCVGEENLEKGEFEGKDVASAVCVGEENLEKGEFEGKDVVSAVCVGEENLEKGELEGKDLVPIELSDEEEDMEERGFSREYMLGGVPEAVEDVDEGGFAGKDVVAILVSGGDDTEEGAFAGKDTVTGAVAEREEMGEGGFAGEDDAGMARAESGGGGEAICGAAGSRELGREGSLESGEQR</sequence>
<dbReference type="PANTHER" id="PTHR23034">
    <property type="entry name" value="GLUTAMATE-RICH PROTEIN 3"/>
    <property type="match status" value="1"/>
</dbReference>
<keyword evidence="4" id="KW-1185">Reference proteome</keyword>
<feature type="compositionally biased region" description="Basic and acidic residues" evidence="1">
    <location>
        <begin position="496"/>
        <end position="526"/>
    </location>
</feature>
<feature type="compositionally biased region" description="Acidic residues" evidence="1">
    <location>
        <begin position="703"/>
        <end position="727"/>
    </location>
</feature>
<dbReference type="Pfam" id="PF15257">
    <property type="entry name" value="DUF4590"/>
    <property type="match status" value="1"/>
</dbReference>
<reference evidence="3" key="2">
    <citation type="submission" date="2025-09" db="UniProtKB">
        <authorList>
            <consortium name="Ensembl"/>
        </authorList>
    </citation>
    <scope>IDENTIFICATION</scope>
</reference>
<feature type="compositionally biased region" description="Low complexity" evidence="1">
    <location>
        <begin position="623"/>
        <end position="633"/>
    </location>
</feature>
<feature type="compositionally biased region" description="Basic and acidic residues" evidence="1">
    <location>
        <begin position="685"/>
        <end position="701"/>
    </location>
</feature>
<name>A0A8C8BMZ2_9STRI</name>
<feature type="compositionally biased region" description="Acidic residues" evidence="1">
    <location>
        <begin position="527"/>
        <end position="541"/>
    </location>
</feature>
<evidence type="ECO:0000313" key="4">
    <source>
        <dbReference type="Proteomes" id="UP000694552"/>
    </source>
</evidence>
<dbReference type="AlphaFoldDB" id="A0A8C8BMZ2"/>
<feature type="compositionally biased region" description="Basic and acidic residues" evidence="1">
    <location>
        <begin position="1135"/>
        <end position="1148"/>
    </location>
</feature>
<evidence type="ECO:0000313" key="3">
    <source>
        <dbReference type="Ensembl" id="ENSOSUP00000022853.1"/>
    </source>
</evidence>
<accession>A0A8C8BMZ2</accession>
<reference evidence="3" key="1">
    <citation type="submission" date="2025-08" db="UniProtKB">
        <authorList>
            <consortium name="Ensembl"/>
        </authorList>
    </citation>
    <scope>IDENTIFICATION</scope>
</reference>
<feature type="domain" description="DUF4590" evidence="2">
    <location>
        <begin position="335"/>
        <end position="442"/>
    </location>
</feature>
<protein>
    <recommendedName>
        <fullName evidence="2">DUF4590 domain-containing protein</fullName>
    </recommendedName>
</protein>
<proteinExistence type="predicted"/>
<organism evidence="3 4">
    <name type="scientific">Otus sunia</name>
    <name type="common">Oriental scops-owl</name>
    <dbReference type="NCBI Taxonomy" id="257818"/>
    <lineage>
        <taxon>Eukaryota</taxon>
        <taxon>Metazoa</taxon>
        <taxon>Chordata</taxon>
        <taxon>Craniata</taxon>
        <taxon>Vertebrata</taxon>
        <taxon>Euteleostomi</taxon>
        <taxon>Archelosauria</taxon>
        <taxon>Archosauria</taxon>
        <taxon>Dinosauria</taxon>
        <taxon>Saurischia</taxon>
        <taxon>Theropoda</taxon>
        <taxon>Coelurosauria</taxon>
        <taxon>Aves</taxon>
        <taxon>Neognathae</taxon>
        <taxon>Neoaves</taxon>
        <taxon>Telluraves</taxon>
        <taxon>Strigiformes</taxon>
        <taxon>Strigidae</taxon>
        <taxon>Otus</taxon>
    </lineage>
</organism>
<dbReference type="PANTHER" id="PTHR23034:SF2">
    <property type="entry name" value="GLUTAMATE-RICH PROTEIN 3"/>
    <property type="match status" value="1"/>
</dbReference>
<feature type="compositionally biased region" description="Basic residues" evidence="1">
    <location>
        <begin position="134"/>
        <end position="143"/>
    </location>
</feature>
<feature type="compositionally biased region" description="Low complexity" evidence="1">
    <location>
        <begin position="16"/>
        <end position="27"/>
    </location>
</feature>
<feature type="region of interest" description="Disordered" evidence="1">
    <location>
        <begin position="1"/>
        <end position="30"/>
    </location>
</feature>
<dbReference type="InterPro" id="IPR048257">
    <property type="entry name" value="DUF4590"/>
</dbReference>
<feature type="region of interest" description="Disordered" evidence="1">
    <location>
        <begin position="623"/>
        <end position="734"/>
    </location>
</feature>
<feature type="compositionally biased region" description="Basic and acidic residues" evidence="1">
    <location>
        <begin position="121"/>
        <end position="130"/>
    </location>
</feature>
<feature type="compositionally biased region" description="Basic residues" evidence="1">
    <location>
        <begin position="189"/>
        <end position="198"/>
    </location>
</feature>
<feature type="region of interest" description="Disordered" evidence="1">
    <location>
        <begin position="119"/>
        <end position="199"/>
    </location>
</feature>
<feature type="region of interest" description="Disordered" evidence="1">
    <location>
        <begin position="474"/>
        <end position="552"/>
    </location>
</feature>
<feature type="compositionally biased region" description="Basic and acidic residues" evidence="1">
    <location>
        <begin position="474"/>
        <end position="486"/>
    </location>
</feature>
<dbReference type="Ensembl" id="ENSOSUT00000023553.1">
    <property type="protein sequence ID" value="ENSOSUP00000022853.1"/>
    <property type="gene ID" value="ENSOSUG00000015678.1"/>
</dbReference>
<feature type="region of interest" description="Disordered" evidence="1">
    <location>
        <begin position="1101"/>
        <end position="1148"/>
    </location>
</feature>
<evidence type="ECO:0000259" key="2">
    <source>
        <dbReference type="Pfam" id="PF15257"/>
    </source>
</evidence>
<feature type="compositionally biased region" description="Basic and acidic residues" evidence="1">
    <location>
        <begin position="667"/>
        <end position="678"/>
    </location>
</feature>
<evidence type="ECO:0000256" key="1">
    <source>
        <dbReference type="SAM" id="MobiDB-lite"/>
    </source>
</evidence>
<dbReference type="InterPro" id="IPR027962">
    <property type="entry name" value="ERICH3"/>
</dbReference>
<feature type="region of interest" description="Disordered" evidence="1">
    <location>
        <begin position="291"/>
        <end position="310"/>
    </location>
</feature>
<feature type="region of interest" description="Disordered" evidence="1">
    <location>
        <begin position="222"/>
        <end position="247"/>
    </location>
</feature>
<dbReference type="Proteomes" id="UP000694552">
    <property type="component" value="Unplaced"/>
</dbReference>